<name>A0A9W6LN04_9FUSO</name>
<organism evidence="2 3">
    <name type="scientific">Propionigenium maris DSM 9537</name>
    <dbReference type="NCBI Taxonomy" id="1123000"/>
    <lineage>
        <taxon>Bacteria</taxon>
        <taxon>Fusobacteriati</taxon>
        <taxon>Fusobacteriota</taxon>
        <taxon>Fusobacteriia</taxon>
        <taxon>Fusobacteriales</taxon>
        <taxon>Fusobacteriaceae</taxon>
        <taxon>Propionigenium</taxon>
    </lineage>
</organism>
<dbReference type="GO" id="GO:0016209">
    <property type="term" value="F:antioxidant activity"/>
    <property type="evidence" value="ECO:0007669"/>
    <property type="project" value="InterPro"/>
</dbReference>
<protein>
    <recommendedName>
        <fullName evidence="1">Alkyl hydroperoxide reductase subunit C/ Thiol specific antioxidant domain-containing protein</fullName>
    </recommendedName>
</protein>
<evidence type="ECO:0000313" key="2">
    <source>
        <dbReference type="EMBL" id="GLI55415.1"/>
    </source>
</evidence>
<dbReference type="SUPFAM" id="SSF52833">
    <property type="entry name" value="Thioredoxin-like"/>
    <property type="match status" value="1"/>
</dbReference>
<dbReference type="InterPro" id="IPR036249">
    <property type="entry name" value="Thioredoxin-like_sf"/>
</dbReference>
<proteinExistence type="predicted"/>
<dbReference type="Pfam" id="PF00578">
    <property type="entry name" value="AhpC-TSA"/>
    <property type="match status" value="1"/>
</dbReference>
<reference evidence="2" key="1">
    <citation type="submission" date="2022-12" db="EMBL/GenBank/DDBJ databases">
        <title>Reference genome sequencing for broad-spectrum identification of bacterial and archaeal isolates by mass spectrometry.</title>
        <authorList>
            <person name="Sekiguchi Y."/>
            <person name="Tourlousse D.M."/>
        </authorList>
    </citation>
    <scope>NUCLEOTIDE SEQUENCE</scope>
    <source>
        <strain evidence="2">10succ1</strain>
    </source>
</reference>
<evidence type="ECO:0000259" key="1">
    <source>
        <dbReference type="Pfam" id="PF00578"/>
    </source>
</evidence>
<dbReference type="EMBL" id="BSDY01000003">
    <property type="protein sequence ID" value="GLI55415.1"/>
    <property type="molecule type" value="Genomic_DNA"/>
</dbReference>
<comment type="caution">
    <text evidence="2">The sequence shown here is derived from an EMBL/GenBank/DDBJ whole genome shotgun (WGS) entry which is preliminary data.</text>
</comment>
<dbReference type="AlphaFoldDB" id="A0A9W6LN04"/>
<gene>
    <name evidence="2" type="ORF">PM10SUCC1_09290</name>
</gene>
<feature type="domain" description="Alkyl hydroperoxide reductase subunit C/ Thiol specific antioxidant" evidence="1">
    <location>
        <begin position="2"/>
        <end position="68"/>
    </location>
</feature>
<accession>A0A9W6LN04</accession>
<evidence type="ECO:0000313" key="3">
    <source>
        <dbReference type="Proteomes" id="UP001144471"/>
    </source>
</evidence>
<dbReference type="InterPro" id="IPR000866">
    <property type="entry name" value="AhpC/TSA"/>
</dbReference>
<sequence length="91" mass="10415">MEIYGVSKDTVRRQSNFAKKLETEINLLSDAETTVCEDFGVWQLKKMCGKEYMGIVRSTFILDEDGTILKEWRKVKVAGHVEEVLEACRGL</sequence>
<keyword evidence="3" id="KW-1185">Reference proteome</keyword>
<dbReference type="Gene3D" id="3.40.30.10">
    <property type="entry name" value="Glutaredoxin"/>
    <property type="match status" value="1"/>
</dbReference>
<dbReference type="Proteomes" id="UP001144471">
    <property type="component" value="Unassembled WGS sequence"/>
</dbReference>
<dbReference type="GO" id="GO:0016491">
    <property type="term" value="F:oxidoreductase activity"/>
    <property type="evidence" value="ECO:0007669"/>
    <property type="project" value="InterPro"/>
</dbReference>
<dbReference type="CDD" id="cd03017">
    <property type="entry name" value="PRX_BCP"/>
    <property type="match status" value="1"/>
</dbReference>